<dbReference type="GO" id="GO:0016655">
    <property type="term" value="F:oxidoreductase activity, acting on NAD(P)H, quinone or similar compound as acceptor"/>
    <property type="evidence" value="ECO:0007669"/>
    <property type="project" value="InterPro"/>
</dbReference>
<comment type="cofactor">
    <cofactor evidence="6">
        <name>FMN</name>
        <dbReference type="ChEBI" id="CHEBI:58210"/>
    </cofactor>
    <text evidence="6">Binds 1 FMN per subunit.</text>
</comment>
<keyword evidence="9" id="KW-1185">Reference proteome</keyword>
<gene>
    <name evidence="6" type="primary">azoR</name>
    <name evidence="8" type="ORF">EDD57_13137</name>
</gene>
<dbReference type="Gene3D" id="3.40.50.360">
    <property type="match status" value="1"/>
</dbReference>
<dbReference type="NCBIfam" id="NF010075">
    <property type="entry name" value="PRK13556.1"/>
    <property type="match status" value="1"/>
</dbReference>
<dbReference type="HAMAP" id="MF_01216">
    <property type="entry name" value="Azoreductase_type1"/>
    <property type="match status" value="1"/>
</dbReference>
<dbReference type="EC" id="1.6.5.-" evidence="6"/>
<evidence type="ECO:0000256" key="6">
    <source>
        <dbReference type="HAMAP-Rule" id="MF_01216"/>
    </source>
</evidence>
<dbReference type="EC" id="1.7.1.17" evidence="6"/>
<keyword evidence="1 6" id="KW-0285">Flavoprotein</keyword>
<dbReference type="InterPro" id="IPR029039">
    <property type="entry name" value="Flavoprotein-like_sf"/>
</dbReference>
<comment type="function">
    <text evidence="6">Quinone reductase that provides resistance to thiol-specific stress caused by electrophilic quinones.</text>
</comment>
<accession>A0A4R2RQV0</accession>
<comment type="similarity">
    <text evidence="6">Belongs to the azoreductase type 1 family.</text>
</comment>
<dbReference type="InterPro" id="IPR003680">
    <property type="entry name" value="Flavodoxin_fold"/>
</dbReference>
<protein>
    <recommendedName>
        <fullName evidence="6">FMN dependent NADH:quinone oxidoreductase</fullName>
        <ecNumber evidence="6">1.6.5.-</ecNumber>
    </recommendedName>
    <alternativeName>
        <fullName evidence="6">Azo-dye reductase</fullName>
    </alternativeName>
    <alternativeName>
        <fullName evidence="6">FMN-dependent NADH-azo compound oxidoreductase</fullName>
    </alternativeName>
    <alternativeName>
        <fullName evidence="6">FMN-dependent NADH-azoreductase</fullName>
        <ecNumber evidence="6">1.7.1.17</ecNumber>
    </alternativeName>
</protein>
<dbReference type="PANTHER" id="PTHR43741">
    <property type="entry name" value="FMN-DEPENDENT NADH-AZOREDUCTASE 1"/>
    <property type="match status" value="1"/>
</dbReference>
<dbReference type="GO" id="GO:0016652">
    <property type="term" value="F:oxidoreductase activity, acting on NAD(P)H as acceptor"/>
    <property type="evidence" value="ECO:0007669"/>
    <property type="project" value="UniProtKB-UniRule"/>
</dbReference>
<feature type="binding site" evidence="6">
    <location>
        <begin position="17"/>
        <end position="19"/>
    </location>
    <ligand>
        <name>FMN</name>
        <dbReference type="ChEBI" id="CHEBI:58210"/>
    </ligand>
</feature>
<dbReference type="GO" id="GO:0010181">
    <property type="term" value="F:FMN binding"/>
    <property type="evidence" value="ECO:0007669"/>
    <property type="project" value="UniProtKB-UniRule"/>
</dbReference>
<keyword evidence="3 6" id="KW-0560">Oxidoreductase</keyword>
<dbReference type="GO" id="GO:0009055">
    <property type="term" value="F:electron transfer activity"/>
    <property type="evidence" value="ECO:0007669"/>
    <property type="project" value="UniProtKB-UniRule"/>
</dbReference>
<evidence type="ECO:0000256" key="1">
    <source>
        <dbReference type="ARBA" id="ARBA00022630"/>
    </source>
</evidence>
<dbReference type="Pfam" id="PF02525">
    <property type="entry name" value="Flavodoxin_2"/>
    <property type="match status" value="1"/>
</dbReference>
<comment type="catalytic activity">
    <reaction evidence="5">
        <text>N,N-dimethyl-1,4-phenylenediamine + anthranilate + 2 NAD(+) = 2-(4-dimethylaminophenyl)diazenylbenzoate + 2 NADH + 2 H(+)</text>
        <dbReference type="Rhea" id="RHEA:55872"/>
        <dbReference type="ChEBI" id="CHEBI:15378"/>
        <dbReference type="ChEBI" id="CHEBI:15783"/>
        <dbReference type="ChEBI" id="CHEBI:16567"/>
        <dbReference type="ChEBI" id="CHEBI:57540"/>
        <dbReference type="ChEBI" id="CHEBI:57945"/>
        <dbReference type="ChEBI" id="CHEBI:71579"/>
        <dbReference type="EC" id="1.7.1.17"/>
    </reaction>
    <physiologicalReaction direction="right-to-left" evidence="5">
        <dbReference type="Rhea" id="RHEA:55874"/>
    </physiologicalReaction>
</comment>
<proteinExistence type="inferred from homology"/>
<comment type="catalytic activity">
    <reaction evidence="6">
        <text>2 a quinone + NADH + H(+) = 2 a 1,4-benzosemiquinone + NAD(+)</text>
        <dbReference type="Rhea" id="RHEA:65952"/>
        <dbReference type="ChEBI" id="CHEBI:15378"/>
        <dbReference type="ChEBI" id="CHEBI:57540"/>
        <dbReference type="ChEBI" id="CHEBI:57945"/>
        <dbReference type="ChEBI" id="CHEBI:132124"/>
        <dbReference type="ChEBI" id="CHEBI:134225"/>
    </reaction>
</comment>
<evidence type="ECO:0000256" key="5">
    <source>
        <dbReference type="ARBA" id="ARBA00048542"/>
    </source>
</evidence>
<evidence type="ECO:0000256" key="4">
    <source>
        <dbReference type="ARBA" id="ARBA00023027"/>
    </source>
</evidence>
<comment type="subunit">
    <text evidence="6">Homodimer.</text>
</comment>
<dbReference type="AlphaFoldDB" id="A0A4R2RQV0"/>
<organism evidence="8 9">
    <name type="scientific">Baia soyae</name>
    <dbReference type="NCBI Taxonomy" id="1544746"/>
    <lineage>
        <taxon>Bacteria</taxon>
        <taxon>Bacillati</taxon>
        <taxon>Bacillota</taxon>
        <taxon>Bacilli</taxon>
        <taxon>Bacillales</taxon>
        <taxon>Thermoactinomycetaceae</taxon>
        <taxon>Baia</taxon>
    </lineage>
</organism>
<comment type="function">
    <text evidence="6">Also exhibits azoreductase activity. Catalyzes the reductive cleavage of the azo bond in aromatic azo compounds to the corresponding amines.</text>
</comment>
<evidence type="ECO:0000259" key="7">
    <source>
        <dbReference type="Pfam" id="PF02525"/>
    </source>
</evidence>
<sequence>MAKVLYITANPKPVSASFSSQAGEAFLTEYKANNPQDEVITLDIYKEEIPYIDEDVLSSWGKGAKGIELNANEAAKAKRMGELVDQFVDVDKYVFVTPLWNLSLPARLKAYIDTVAIAGKTFRYTATGPEGLLKGKKVLHIQARGGMYSEGPAKEIEFGDRYLRAITSFMGIEDYEHVAMEGHSALPDQADAILQKGIAEAKEAASKF</sequence>
<keyword evidence="4 6" id="KW-0520">NAD</keyword>
<comment type="caution">
    <text evidence="6">Lacks conserved residue(s) required for the propagation of feature annotation.</text>
</comment>
<feature type="domain" description="Flavodoxin-like fold" evidence="7">
    <location>
        <begin position="3"/>
        <end position="203"/>
    </location>
</feature>
<dbReference type="SUPFAM" id="SSF52218">
    <property type="entry name" value="Flavoproteins"/>
    <property type="match status" value="1"/>
</dbReference>
<dbReference type="EMBL" id="SLXV01000031">
    <property type="protein sequence ID" value="TCP65673.1"/>
    <property type="molecule type" value="Genomic_DNA"/>
</dbReference>
<dbReference type="InterPro" id="IPR050104">
    <property type="entry name" value="FMN-dep_NADH:Q_OxRdtase_AzoR1"/>
</dbReference>
<dbReference type="PANTHER" id="PTHR43741:SF7">
    <property type="entry name" value="FMN-DEPENDENT NADH:QUINONE OXIDOREDUCTASE"/>
    <property type="match status" value="1"/>
</dbReference>
<name>A0A4R2RQV0_9BACL</name>
<evidence type="ECO:0000313" key="8">
    <source>
        <dbReference type="EMBL" id="TCP65673.1"/>
    </source>
</evidence>
<dbReference type="InterPro" id="IPR023048">
    <property type="entry name" value="NADH:quinone_OxRdtase_FMN_depd"/>
</dbReference>
<evidence type="ECO:0000256" key="3">
    <source>
        <dbReference type="ARBA" id="ARBA00023002"/>
    </source>
</evidence>
<keyword evidence="2 6" id="KW-0288">FMN</keyword>
<evidence type="ECO:0000313" key="9">
    <source>
        <dbReference type="Proteomes" id="UP000294746"/>
    </source>
</evidence>
<evidence type="ECO:0000256" key="2">
    <source>
        <dbReference type="ARBA" id="ARBA00022643"/>
    </source>
</evidence>
<dbReference type="RefSeq" id="WP_131849318.1">
    <property type="nucleotide sequence ID" value="NZ_SLXV01000031.1"/>
</dbReference>
<reference evidence="8 9" key="1">
    <citation type="submission" date="2019-03" db="EMBL/GenBank/DDBJ databases">
        <title>Genomic Encyclopedia of Type Strains, Phase IV (KMG-IV): sequencing the most valuable type-strain genomes for metagenomic binning, comparative biology and taxonomic classification.</title>
        <authorList>
            <person name="Goeker M."/>
        </authorList>
    </citation>
    <scope>NUCLEOTIDE SEQUENCE [LARGE SCALE GENOMIC DNA]</scope>
    <source>
        <strain evidence="8 9">DSM 46831</strain>
    </source>
</reference>
<dbReference type="OrthoDB" id="9805013at2"/>
<dbReference type="Proteomes" id="UP000294746">
    <property type="component" value="Unassembled WGS sequence"/>
</dbReference>
<comment type="caution">
    <text evidence="8">The sequence shown here is derived from an EMBL/GenBank/DDBJ whole genome shotgun (WGS) entry which is preliminary data.</text>
</comment>